<dbReference type="InterPro" id="IPR024989">
    <property type="entry name" value="MFS_assoc_dom"/>
</dbReference>
<dbReference type="OMA" id="NKIMCER"/>
<keyword evidence="3 6" id="KW-0812">Transmembrane</keyword>
<feature type="non-terminal residue" evidence="8">
    <location>
        <position position="164"/>
    </location>
</feature>
<dbReference type="STRING" id="407821.A0A087TX95"/>
<dbReference type="SUPFAM" id="SSF103473">
    <property type="entry name" value="MFS general substrate transporter"/>
    <property type="match status" value="1"/>
</dbReference>
<dbReference type="PANTHER" id="PTHR23506">
    <property type="entry name" value="GH10249P"/>
    <property type="match status" value="1"/>
</dbReference>
<evidence type="ECO:0000256" key="5">
    <source>
        <dbReference type="ARBA" id="ARBA00023136"/>
    </source>
</evidence>
<dbReference type="Gene3D" id="1.20.1250.20">
    <property type="entry name" value="MFS general substrate transporter like domains"/>
    <property type="match status" value="1"/>
</dbReference>
<dbReference type="EMBL" id="KK117167">
    <property type="protein sequence ID" value="KFM69734.1"/>
    <property type="molecule type" value="Genomic_DNA"/>
</dbReference>
<keyword evidence="9" id="KW-1185">Reference proteome</keyword>
<evidence type="ECO:0000256" key="4">
    <source>
        <dbReference type="ARBA" id="ARBA00022989"/>
    </source>
</evidence>
<feature type="transmembrane region" description="Helical" evidence="6">
    <location>
        <begin position="106"/>
        <end position="127"/>
    </location>
</feature>
<protein>
    <submittedName>
        <fullName evidence="8">MFS-type transporter</fullName>
    </submittedName>
</protein>
<name>A0A087TX95_STEMI</name>
<feature type="transmembrane region" description="Helical" evidence="6">
    <location>
        <begin position="6"/>
        <end position="23"/>
    </location>
</feature>
<dbReference type="AlphaFoldDB" id="A0A087TX95"/>
<keyword evidence="5 6" id="KW-0472">Membrane</keyword>
<feature type="domain" description="Major facilitator superfamily associated" evidence="7">
    <location>
        <begin position="52"/>
        <end position="145"/>
    </location>
</feature>
<evidence type="ECO:0000313" key="9">
    <source>
        <dbReference type="Proteomes" id="UP000054359"/>
    </source>
</evidence>
<dbReference type="OrthoDB" id="446368at2759"/>
<evidence type="ECO:0000313" key="8">
    <source>
        <dbReference type="EMBL" id="KFM69734.1"/>
    </source>
</evidence>
<evidence type="ECO:0000256" key="3">
    <source>
        <dbReference type="ARBA" id="ARBA00022692"/>
    </source>
</evidence>
<reference evidence="8 9" key="1">
    <citation type="submission" date="2013-11" db="EMBL/GenBank/DDBJ databases">
        <title>Genome sequencing of Stegodyphus mimosarum.</title>
        <authorList>
            <person name="Bechsgaard J."/>
        </authorList>
    </citation>
    <scope>NUCLEOTIDE SEQUENCE [LARGE SCALE GENOMIC DNA]</scope>
</reference>
<evidence type="ECO:0000256" key="2">
    <source>
        <dbReference type="ARBA" id="ARBA00022448"/>
    </source>
</evidence>
<evidence type="ECO:0000256" key="1">
    <source>
        <dbReference type="ARBA" id="ARBA00004141"/>
    </source>
</evidence>
<keyword evidence="4 6" id="KW-1133">Transmembrane helix</keyword>
<dbReference type="GO" id="GO:0016020">
    <property type="term" value="C:membrane"/>
    <property type="evidence" value="ECO:0007669"/>
    <property type="project" value="UniProtKB-SubCell"/>
</dbReference>
<feature type="transmembrane region" description="Helical" evidence="6">
    <location>
        <begin position="35"/>
        <end position="55"/>
    </location>
</feature>
<comment type="subcellular location">
    <subcellularLocation>
        <location evidence="1">Membrane</location>
        <topology evidence="1">Multi-pass membrane protein</topology>
    </subcellularLocation>
</comment>
<accession>A0A087TX95</accession>
<keyword evidence="2" id="KW-0813">Transport</keyword>
<organism evidence="8 9">
    <name type="scientific">Stegodyphus mimosarum</name>
    <name type="common">African social velvet spider</name>
    <dbReference type="NCBI Taxonomy" id="407821"/>
    <lineage>
        <taxon>Eukaryota</taxon>
        <taxon>Metazoa</taxon>
        <taxon>Ecdysozoa</taxon>
        <taxon>Arthropoda</taxon>
        <taxon>Chelicerata</taxon>
        <taxon>Arachnida</taxon>
        <taxon>Araneae</taxon>
        <taxon>Araneomorphae</taxon>
        <taxon>Entelegynae</taxon>
        <taxon>Eresoidea</taxon>
        <taxon>Eresidae</taxon>
        <taxon>Stegodyphus</taxon>
    </lineage>
</organism>
<gene>
    <name evidence="8" type="ORF">X975_14627</name>
</gene>
<dbReference type="Pfam" id="PF12832">
    <property type="entry name" value="MFS_1_like"/>
    <property type="match status" value="1"/>
</dbReference>
<feature type="transmembrane region" description="Helical" evidence="6">
    <location>
        <begin position="75"/>
        <end position="94"/>
    </location>
</feature>
<dbReference type="PANTHER" id="PTHR23506:SF26">
    <property type="entry name" value="MFS-TYPE TRANSPORTER SLC18B1"/>
    <property type="match status" value="1"/>
</dbReference>
<feature type="transmembrane region" description="Helical" evidence="6">
    <location>
        <begin position="133"/>
        <end position="154"/>
    </location>
</feature>
<dbReference type="InterPro" id="IPR036259">
    <property type="entry name" value="MFS_trans_sf"/>
</dbReference>
<dbReference type="GO" id="GO:0022857">
    <property type="term" value="F:transmembrane transporter activity"/>
    <property type="evidence" value="ECO:0007669"/>
    <property type="project" value="TreeGrafter"/>
</dbReference>
<evidence type="ECO:0000256" key="6">
    <source>
        <dbReference type="SAM" id="Phobius"/>
    </source>
</evidence>
<dbReference type="Proteomes" id="UP000054359">
    <property type="component" value="Unassembled WGS sequence"/>
</dbReference>
<proteinExistence type="predicted"/>
<evidence type="ECO:0000259" key="7">
    <source>
        <dbReference type="Pfam" id="PF12832"/>
    </source>
</evidence>
<sequence>MVVGALLLSGTAVNMFLFAESGAEIPAQSRSLKTLITNIDFCIDIVAVSTCFAIIGFNEATLEPHIRQFNLTPTIIGTIFLIAGIVDALSSPLVGYCAEKLKNAQYLTLVGCMMFTVCFIVVGPVPFLHFPTYLSVVIVAQFLLGLGMAMKIVCSFTHGMKHTV</sequence>
<dbReference type="InterPro" id="IPR050930">
    <property type="entry name" value="MFS_Vesicular_Transporter"/>
</dbReference>